<organism evidence="1">
    <name type="scientific">freshwater metagenome</name>
    <dbReference type="NCBI Taxonomy" id="449393"/>
    <lineage>
        <taxon>unclassified sequences</taxon>
        <taxon>metagenomes</taxon>
        <taxon>ecological metagenomes</taxon>
    </lineage>
</organism>
<protein>
    <submittedName>
        <fullName evidence="1">Unannotated protein</fullName>
    </submittedName>
</protein>
<evidence type="ECO:0000313" key="1">
    <source>
        <dbReference type="EMBL" id="CAB4338903.1"/>
    </source>
</evidence>
<name>A0A6J5ZH03_9ZZZZ</name>
<reference evidence="1" key="1">
    <citation type="submission" date="2020-05" db="EMBL/GenBank/DDBJ databases">
        <authorList>
            <person name="Chiriac C."/>
            <person name="Salcher M."/>
            <person name="Ghai R."/>
            <person name="Kavagutti S V."/>
        </authorList>
    </citation>
    <scope>NUCLEOTIDE SEQUENCE</scope>
</reference>
<dbReference type="AlphaFoldDB" id="A0A6J5ZH03"/>
<accession>A0A6J5ZH03</accession>
<dbReference type="EMBL" id="CAESAJ010000079">
    <property type="protein sequence ID" value="CAB4338903.1"/>
    <property type="molecule type" value="Genomic_DNA"/>
</dbReference>
<sequence length="59" mass="6703">MKLSSMDLAHQLGNMGIAVSKDVVHETHMGSFPGRYLRSKQVQLSERKNAQKPLYRKGF</sequence>
<proteinExistence type="predicted"/>
<gene>
    <name evidence="1" type="ORF">UFOPK3770_00789</name>
</gene>